<dbReference type="InterPro" id="IPR052170">
    <property type="entry name" value="M29_Exopeptidase"/>
</dbReference>
<keyword evidence="2" id="KW-0378">Hydrolase</keyword>
<evidence type="ECO:0000256" key="1">
    <source>
        <dbReference type="ARBA" id="ARBA00022723"/>
    </source>
</evidence>
<gene>
    <name evidence="2" type="ORF">CEE36_11100</name>
</gene>
<dbReference type="EMBL" id="NJBO01000033">
    <property type="protein sequence ID" value="TKJ37304.1"/>
    <property type="molecule type" value="Genomic_DNA"/>
</dbReference>
<keyword evidence="1" id="KW-0479">Metal-binding</keyword>
<comment type="caution">
    <text evidence="2">The sequence shown here is derived from an EMBL/GenBank/DDBJ whole genome shotgun (WGS) entry which is preliminary data.</text>
</comment>
<name>A0A532UQT4_UNCT6</name>
<sequence length="315" mass="33905">MTRYQKGIQTIIHDCLGTSKGERAIVICDKPKRKIGADLFDALVGAGAEAILCEIIPRKQHSQEPPKYVADLLRSADVFLIPTSKSMTHTQARRKAVANGARGATLPDVTEEMIARTMSADYAEIHKRTLKLARILAGAKRIHITTKKGTDVEIVTEGRKFWLDTGVLTKPGAFSNLPAGEAYIATLEGKSSGVVVFDASFAGIGMLSAPITIQIERGRAAKIKGDRGKLRRMLDAAGSKGRNLAELGIGTNERARITGNVLEDEKVMGTIHLAFGDNSTFGGKVKVDVHLDGLILKPTVVADGREIMKNGRLLA</sequence>
<protein>
    <submittedName>
        <fullName evidence="2">Leucyl aminopeptidase</fullName>
    </submittedName>
</protein>
<reference evidence="2 3" key="1">
    <citation type="submission" date="2017-06" db="EMBL/GenBank/DDBJ databases">
        <title>Novel microbial phyla capable of carbon fixation and sulfur reduction in deep-sea sediments.</title>
        <authorList>
            <person name="Huang J."/>
            <person name="Baker B."/>
            <person name="Wang Y."/>
        </authorList>
    </citation>
    <scope>NUCLEOTIDE SEQUENCE [LARGE SCALE GENOMIC DNA]</scope>
    <source>
        <strain evidence="2">B3_TA06</strain>
    </source>
</reference>
<keyword evidence="2" id="KW-0031">Aminopeptidase</keyword>
<dbReference type="AlphaFoldDB" id="A0A532UQT4"/>
<dbReference type="GO" id="GO:0004177">
    <property type="term" value="F:aminopeptidase activity"/>
    <property type="evidence" value="ECO:0007669"/>
    <property type="project" value="UniProtKB-KW"/>
</dbReference>
<dbReference type="SUPFAM" id="SSF144052">
    <property type="entry name" value="Thermophilic metalloprotease-like"/>
    <property type="match status" value="1"/>
</dbReference>
<dbReference type="GO" id="GO:0006508">
    <property type="term" value="P:proteolysis"/>
    <property type="evidence" value="ECO:0007669"/>
    <property type="project" value="InterPro"/>
</dbReference>
<dbReference type="InterPro" id="IPR058739">
    <property type="entry name" value="NicX"/>
</dbReference>
<evidence type="ECO:0000313" key="3">
    <source>
        <dbReference type="Proteomes" id="UP000317778"/>
    </source>
</evidence>
<dbReference type="Pfam" id="PF26233">
    <property type="entry name" value="NicX"/>
    <property type="match status" value="1"/>
</dbReference>
<dbReference type="Proteomes" id="UP000317778">
    <property type="component" value="Unassembled WGS sequence"/>
</dbReference>
<accession>A0A532UQT4</accession>
<organism evidence="2 3">
    <name type="scientific">candidate division TA06 bacterium B3_TA06</name>
    <dbReference type="NCBI Taxonomy" id="2012487"/>
    <lineage>
        <taxon>Bacteria</taxon>
        <taxon>Bacteria division TA06</taxon>
    </lineage>
</organism>
<proteinExistence type="predicted"/>
<keyword evidence="2" id="KW-0645">Protease</keyword>
<evidence type="ECO:0000313" key="2">
    <source>
        <dbReference type="EMBL" id="TKJ37304.1"/>
    </source>
</evidence>
<dbReference type="PANTHER" id="PTHR34448">
    <property type="entry name" value="AMINOPEPTIDASE"/>
    <property type="match status" value="1"/>
</dbReference>
<dbReference type="PANTHER" id="PTHR34448:SF1">
    <property type="entry name" value="BLL6088 PROTEIN"/>
    <property type="match status" value="1"/>
</dbReference>
<dbReference type="GO" id="GO:0046872">
    <property type="term" value="F:metal ion binding"/>
    <property type="evidence" value="ECO:0007669"/>
    <property type="project" value="UniProtKB-KW"/>
</dbReference>